<keyword evidence="6" id="KW-0539">Nucleus</keyword>
<dbReference type="PANTHER" id="PTHR10015:SF427">
    <property type="entry name" value="HEAT SHOCK FACTOR PROTEIN"/>
    <property type="match status" value="1"/>
</dbReference>
<dbReference type="PRINTS" id="PR00056">
    <property type="entry name" value="HSFDOMAIN"/>
</dbReference>
<dbReference type="PANTHER" id="PTHR10015">
    <property type="entry name" value="HEAT SHOCK TRANSCRIPTION FACTOR"/>
    <property type="match status" value="1"/>
</dbReference>
<evidence type="ECO:0000256" key="7">
    <source>
        <dbReference type="RuleBase" id="RU004020"/>
    </source>
</evidence>
<evidence type="ECO:0000313" key="12">
    <source>
        <dbReference type="Proteomes" id="UP000093000"/>
    </source>
</evidence>
<feature type="compositionally biased region" description="Acidic residues" evidence="9">
    <location>
        <begin position="138"/>
        <end position="148"/>
    </location>
</feature>
<evidence type="ECO:0000256" key="3">
    <source>
        <dbReference type="ARBA" id="ARBA00023015"/>
    </source>
</evidence>
<evidence type="ECO:0000256" key="4">
    <source>
        <dbReference type="ARBA" id="ARBA00023125"/>
    </source>
</evidence>
<comment type="subcellular location">
    <subcellularLocation>
        <location evidence="1">Nucleus</location>
    </subcellularLocation>
</comment>
<keyword evidence="11" id="KW-0346">Stress response</keyword>
<evidence type="ECO:0000256" key="6">
    <source>
        <dbReference type="ARBA" id="ARBA00023242"/>
    </source>
</evidence>
<comment type="similarity">
    <text evidence="2 7">Belongs to the HSF family.</text>
</comment>
<dbReference type="InterPro" id="IPR000232">
    <property type="entry name" value="HSF_DNA-bd"/>
</dbReference>
<accession>A0A1C7N5E1</accession>
<dbReference type="Pfam" id="PF00447">
    <property type="entry name" value="HSF_DNA-bind"/>
    <property type="match status" value="1"/>
</dbReference>
<evidence type="ECO:0000256" key="5">
    <source>
        <dbReference type="ARBA" id="ARBA00023163"/>
    </source>
</evidence>
<dbReference type="InterPro" id="IPR036388">
    <property type="entry name" value="WH-like_DNA-bd_sf"/>
</dbReference>
<sequence length="238" mass="28739">MLEYPGISKQRPLPSFIKKLWLILATESFKEFIFWVDQGQVICVPNAVLFSQNILPKFFKHNNWQSFVRQLNLYGFRKVYQLNLAYDESLEKRIVWQFKHDHFQRDHPELLCEIKRRTTRVIRQQKQDEELQAQQDKSEEDDYDDENETDSKRFKSNRHEDAFQEELQQLKLKLEHTESERQELWRQTIELSKRQSDQQKTINAVSDFIHELIIKNPQLTYDQIQLDRIGKEGGMPII</sequence>
<dbReference type="Proteomes" id="UP000093000">
    <property type="component" value="Unassembled WGS sequence"/>
</dbReference>
<dbReference type="InterPro" id="IPR036390">
    <property type="entry name" value="WH_DNA-bd_sf"/>
</dbReference>
<feature type="compositionally biased region" description="Basic and acidic residues" evidence="9">
    <location>
        <begin position="149"/>
        <end position="159"/>
    </location>
</feature>
<keyword evidence="3" id="KW-0805">Transcription regulation</keyword>
<keyword evidence="4" id="KW-0238">DNA-binding</keyword>
<dbReference type="SUPFAM" id="SSF46785">
    <property type="entry name" value="Winged helix' DNA-binding domain"/>
    <property type="match status" value="1"/>
</dbReference>
<proteinExistence type="inferred from homology"/>
<gene>
    <name evidence="11" type="primary">HSF3</name>
    <name evidence="11" type="ORF">A0J61_07715</name>
</gene>
<dbReference type="Gene3D" id="1.10.10.10">
    <property type="entry name" value="Winged helix-like DNA-binding domain superfamily/Winged helix DNA-binding domain"/>
    <property type="match status" value="1"/>
</dbReference>
<evidence type="ECO:0000256" key="8">
    <source>
        <dbReference type="SAM" id="Coils"/>
    </source>
</evidence>
<dbReference type="AlphaFoldDB" id="A0A1C7N5E1"/>
<dbReference type="EMBL" id="LUGH01000537">
    <property type="protein sequence ID" value="OBZ84237.1"/>
    <property type="molecule type" value="Genomic_DNA"/>
</dbReference>
<dbReference type="STRING" id="101091.A0A1C7N5E1"/>
<dbReference type="OrthoDB" id="60033at2759"/>
<evidence type="ECO:0000313" key="11">
    <source>
        <dbReference type="EMBL" id="OBZ84237.1"/>
    </source>
</evidence>
<keyword evidence="8" id="KW-0175">Coiled coil</keyword>
<evidence type="ECO:0000256" key="1">
    <source>
        <dbReference type="ARBA" id="ARBA00004123"/>
    </source>
</evidence>
<dbReference type="GO" id="GO:0043565">
    <property type="term" value="F:sequence-specific DNA binding"/>
    <property type="evidence" value="ECO:0007669"/>
    <property type="project" value="InterPro"/>
</dbReference>
<dbReference type="GO" id="GO:0003700">
    <property type="term" value="F:DNA-binding transcription factor activity"/>
    <property type="evidence" value="ECO:0007669"/>
    <property type="project" value="InterPro"/>
</dbReference>
<dbReference type="SMART" id="SM00415">
    <property type="entry name" value="HSF"/>
    <property type="match status" value="1"/>
</dbReference>
<organism evidence="11 12">
    <name type="scientific">Choanephora cucurbitarum</name>
    <dbReference type="NCBI Taxonomy" id="101091"/>
    <lineage>
        <taxon>Eukaryota</taxon>
        <taxon>Fungi</taxon>
        <taxon>Fungi incertae sedis</taxon>
        <taxon>Mucoromycota</taxon>
        <taxon>Mucoromycotina</taxon>
        <taxon>Mucoromycetes</taxon>
        <taxon>Mucorales</taxon>
        <taxon>Mucorineae</taxon>
        <taxon>Choanephoraceae</taxon>
        <taxon>Choanephoroideae</taxon>
        <taxon>Choanephora</taxon>
    </lineage>
</organism>
<evidence type="ECO:0000256" key="2">
    <source>
        <dbReference type="ARBA" id="ARBA00006403"/>
    </source>
</evidence>
<dbReference type="GO" id="GO:0005634">
    <property type="term" value="C:nucleus"/>
    <property type="evidence" value="ECO:0007669"/>
    <property type="project" value="UniProtKB-SubCell"/>
</dbReference>
<protein>
    <submittedName>
        <fullName evidence="11">Heat shock factor protein 3</fullName>
    </submittedName>
</protein>
<comment type="caution">
    <text evidence="11">The sequence shown here is derived from an EMBL/GenBank/DDBJ whole genome shotgun (WGS) entry which is preliminary data.</text>
</comment>
<feature type="region of interest" description="Disordered" evidence="9">
    <location>
        <begin position="125"/>
        <end position="159"/>
    </location>
</feature>
<dbReference type="InParanoid" id="A0A1C7N5E1"/>
<dbReference type="FunFam" id="1.10.10.10:FF:000027">
    <property type="entry name" value="Heat shock transcription factor 1"/>
    <property type="match status" value="1"/>
</dbReference>
<evidence type="ECO:0000256" key="9">
    <source>
        <dbReference type="SAM" id="MobiDB-lite"/>
    </source>
</evidence>
<feature type="coiled-coil region" evidence="8">
    <location>
        <begin position="160"/>
        <end position="187"/>
    </location>
</feature>
<reference evidence="11 12" key="1">
    <citation type="submission" date="2016-03" db="EMBL/GenBank/DDBJ databases">
        <title>Choanephora cucurbitarum.</title>
        <authorList>
            <person name="Min B."/>
            <person name="Park H."/>
            <person name="Park J.-H."/>
            <person name="Shin H.-D."/>
            <person name="Choi I.-G."/>
        </authorList>
    </citation>
    <scope>NUCLEOTIDE SEQUENCE [LARGE SCALE GENOMIC DNA]</scope>
    <source>
        <strain evidence="11 12">KUS-F28377</strain>
    </source>
</reference>
<feature type="domain" description="HSF-type DNA-binding" evidence="10">
    <location>
        <begin position="12"/>
        <end position="117"/>
    </location>
</feature>
<keyword evidence="12" id="KW-1185">Reference proteome</keyword>
<evidence type="ECO:0000259" key="10">
    <source>
        <dbReference type="SMART" id="SM00415"/>
    </source>
</evidence>
<keyword evidence="5" id="KW-0804">Transcription</keyword>
<name>A0A1C7N5E1_9FUNG</name>